<dbReference type="EMBL" id="MVDD01000007">
    <property type="protein sequence ID" value="PKQ62837.1"/>
    <property type="molecule type" value="Genomic_DNA"/>
</dbReference>
<sequence length="271" mass="30728">MRKIAANYIFPVTSEPLRNGIIILDSENKIVDLIDTKGDFKEISNLEFYSGVLIPGLVDVFTLLSISSFSKIDFEACLQDDFAFTLKQILQEKENTPTSVQKGINQLEAYGTVLAADYFQENNHANQKQKSKTTFRDINLTESICKLHLPIAKSQRKTCHSLFINRIILEKFSDFKACENEMNQCCIGTGSLGTHDKLSVFEEIKTLQEMQTNLTFWDLIKWGTINGARHLQLENTFGSLEIGKKPGLNLLSNLDYQNQKFTSKSELRVIA</sequence>
<evidence type="ECO:0000313" key="2">
    <source>
        <dbReference type="EMBL" id="PKQ62837.1"/>
    </source>
</evidence>
<dbReference type="Pfam" id="PF01979">
    <property type="entry name" value="Amidohydro_1"/>
    <property type="match status" value="1"/>
</dbReference>
<keyword evidence="3" id="KW-1185">Reference proteome</keyword>
<protein>
    <recommendedName>
        <fullName evidence="1">Amidohydrolase-related domain-containing protein</fullName>
    </recommendedName>
</protein>
<dbReference type="RefSeq" id="WP_101261610.1">
    <property type="nucleotide sequence ID" value="NZ_MVDD01000007.1"/>
</dbReference>
<dbReference type="Gene3D" id="3.20.20.140">
    <property type="entry name" value="Metal-dependent hydrolases"/>
    <property type="match status" value="1"/>
</dbReference>
<evidence type="ECO:0000259" key="1">
    <source>
        <dbReference type="Pfam" id="PF01979"/>
    </source>
</evidence>
<dbReference type="OrthoDB" id="9807210at2"/>
<dbReference type="Proteomes" id="UP000233535">
    <property type="component" value="Unassembled WGS sequence"/>
</dbReference>
<proteinExistence type="predicted"/>
<dbReference type="InterPro" id="IPR032466">
    <property type="entry name" value="Metal_Hydrolase"/>
</dbReference>
<evidence type="ECO:0000313" key="3">
    <source>
        <dbReference type="Proteomes" id="UP000233535"/>
    </source>
</evidence>
<gene>
    <name evidence="2" type="ORF">BZG02_11625</name>
</gene>
<comment type="caution">
    <text evidence="2">The sequence shown here is derived from an EMBL/GenBank/DDBJ whole genome shotgun (WGS) entry which is preliminary data.</text>
</comment>
<organism evidence="2 3">
    <name type="scientific">Labilibaculum filiforme</name>
    <dbReference type="NCBI Taxonomy" id="1940526"/>
    <lineage>
        <taxon>Bacteria</taxon>
        <taxon>Pseudomonadati</taxon>
        <taxon>Bacteroidota</taxon>
        <taxon>Bacteroidia</taxon>
        <taxon>Marinilabiliales</taxon>
        <taxon>Marinifilaceae</taxon>
        <taxon>Labilibaculum</taxon>
    </lineage>
</organism>
<reference evidence="2 3" key="1">
    <citation type="journal article" date="2017" name="Front. Microbiol.">
        <title>Labilibaculum manganireducens gen. nov., sp. nov. and Labilibaculum filiforme sp. nov., Novel Bacteroidetes Isolated from Subsurface Sediments of the Baltic Sea.</title>
        <authorList>
            <person name="Vandieken V."/>
            <person name="Marshall I.P."/>
            <person name="Niemann H."/>
            <person name="Engelen B."/>
            <person name="Cypionka H."/>
        </authorList>
    </citation>
    <scope>NUCLEOTIDE SEQUENCE [LARGE SCALE GENOMIC DNA]</scope>
    <source>
        <strain evidence="2 3">59.16B</strain>
    </source>
</reference>
<name>A0A2N3HXT2_9BACT</name>
<dbReference type="SUPFAM" id="SSF51556">
    <property type="entry name" value="Metallo-dependent hydrolases"/>
    <property type="match status" value="1"/>
</dbReference>
<dbReference type="InterPro" id="IPR006680">
    <property type="entry name" value="Amidohydro-rel"/>
</dbReference>
<accession>A0A2N3HXT2</accession>
<feature type="domain" description="Amidohydrolase-related" evidence="1">
    <location>
        <begin position="154"/>
        <end position="257"/>
    </location>
</feature>
<dbReference type="GO" id="GO:0016787">
    <property type="term" value="F:hydrolase activity"/>
    <property type="evidence" value="ECO:0007669"/>
    <property type="project" value="InterPro"/>
</dbReference>
<dbReference type="AlphaFoldDB" id="A0A2N3HXT2"/>